<proteinExistence type="predicted"/>
<dbReference type="Proteomes" id="UP001213681">
    <property type="component" value="Unassembled WGS sequence"/>
</dbReference>
<evidence type="ECO:0000313" key="2">
    <source>
        <dbReference type="EMBL" id="KAJ5455632.1"/>
    </source>
</evidence>
<reference evidence="2" key="2">
    <citation type="journal article" date="2023" name="IMA Fungus">
        <title>Comparative genomic study of the Penicillium genus elucidates a diverse pangenome and 15 lateral gene transfer events.</title>
        <authorList>
            <person name="Petersen C."/>
            <person name="Sorensen T."/>
            <person name="Nielsen M.R."/>
            <person name="Sondergaard T.E."/>
            <person name="Sorensen J.L."/>
            <person name="Fitzpatrick D.A."/>
            <person name="Frisvad J.C."/>
            <person name="Nielsen K.L."/>
        </authorList>
    </citation>
    <scope>NUCLEOTIDE SEQUENCE</scope>
    <source>
        <strain evidence="2">IBT 16125</strain>
    </source>
</reference>
<reference evidence="2" key="1">
    <citation type="submission" date="2022-12" db="EMBL/GenBank/DDBJ databases">
        <authorList>
            <person name="Petersen C."/>
        </authorList>
    </citation>
    <scope>NUCLEOTIDE SEQUENCE</scope>
    <source>
        <strain evidence="2">IBT 16125</strain>
    </source>
</reference>
<name>A0AAD6G5B3_9EURO</name>
<sequence>MAIGIEANDNSSSARVEESGSEISWRVTGRLETAGEALGLKRLAWFLAEHRSPDGQLMAELAGPDQNPETETGTQAAGGIENKEKT</sequence>
<comment type="caution">
    <text evidence="2">The sequence shown here is derived from an EMBL/GenBank/DDBJ whole genome shotgun (WGS) entry which is preliminary data.</text>
</comment>
<accession>A0AAD6G5B3</accession>
<dbReference type="EMBL" id="JAPVEA010000004">
    <property type="protein sequence ID" value="KAJ5455632.1"/>
    <property type="molecule type" value="Genomic_DNA"/>
</dbReference>
<feature type="region of interest" description="Disordered" evidence="1">
    <location>
        <begin position="1"/>
        <end position="22"/>
    </location>
</feature>
<keyword evidence="3" id="KW-1185">Reference proteome</keyword>
<dbReference type="AlphaFoldDB" id="A0AAD6G5B3"/>
<evidence type="ECO:0000313" key="3">
    <source>
        <dbReference type="Proteomes" id="UP001213681"/>
    </source>
</evidence>
<feature type="region of interest" description="Disordered" evidence="1">
    <location>
        <begin position="58"/>
        <end position="86"/>
    </location>
</feature>
<dbReference type="RefSeq" id="XP_056768005.1">
    <property type="nucleotide sequence ID" value="XM_056907278.1"/>
</dbReference>
<organism evidence="2 3">
    <name type="scientific">Penicillium daleae</name>
    <dbReference type="NCBI Taxonomy" id="63821"/>
    <lineage>
        <taxon>Eukaryota</taxon>
        <taxon>Fungi</taxon>
        <taxon>Dikarya</taxon>
        <taxon>Ascomycota</taxon>
        <taxon>Pezizomycotina</taxon>
        <taxon>Eurotiomycetes</taxon>
        <taxon>Eurotiomycetidae</taxon>
        <taxon>Eurotiales</taxon>
        <taxon>Aspergillaceae</taxon>
        <taxon>Penicillium</taxon>
    </lineage>
</organism>
<gene>
    <name evidence="2" type="ORF">N7458_003896</name>
</gene>
<dbReference type="GeneID" id="81597521"/>
<protein>
    <submittedName>
        <fullName evidence="2">Uncharacterized protein</fullName>
    </submittedName>
</protein>
<evidence type="ECO:0000256" key="1">
    <source>
        <dbReference type="SAM" id="MobiDB-lite"/>
    </source>
</evidence>